<keyword evidence="2" id="KW-1185">Reference proteome</keyword>
<evidence type="ECO:0000313" key="2">
    <source>
        <dbReference type="Proteomes" id="UP000414136"/>
    </source>
</evidence>
<sequence length="88" mass="9019">MLSPHEIATLLLAAASLGPIDADALESPDLAALEQARLVQVAVAEGQTKVSVTEDGHRVLQRLGLSRSGIEPAEAPRLSLAPAKSAGT</sequence>
<gene>
    <name evidence="1" type="ORF">PCA31118_04968</name>
</gene>
<dbReference type="AlphaFoldDB" id="A0A5E5AQQ3"/>
<organism evidence="1 2">
    <name type="scientific">Pandoraea captiosa</name>
    <dbReference type="NCBI Taxonomy" id="2508302"/>
    <lineage>
        <taxon>Bacteria</taxon>
        <taxon>Pseudomonadati</taxon>
        <taxon>Pseudomonadota</taxon>
        <taxon>Betaproteobacteria</taxon>
        <taxon>Burkholderiales</taxon>
        <taxon>Burkholderiaceae</taxon>
        <taxon>Pandoraea</taxon>
    </lineage>
</organism>
<dbReference type="Proteomes" id="UP000414136">
    <property type="component" value="Unassembled WGS sequence"/>
</dbReference>
<evidence type="ECO:0000313" key="1">
    <source>
        <dbReference type="EMBL" id="VVE75347.1"/>
    </source>
</evidence>
<protein>
    <submittedName>
        <fullName evidence="1">Uncharacterized protein</fullName>
    </submittedName>
</protein>
<name>A0A5E5AQQ3_9BURK</name>
<reference evidence="1 2" key="1">
    <citation type="submission" date="2019-08" db="EMBL/GenBank/DDBJ databases">
        <authorList>
            <person name="Peeters C."/>
        </authorList>
    </citation>
    <scope>NUCLEOTIDE SEQUENCE [LARGE SCALE GENOMIC DNA]</scope>
    <source>
        <strain evidence="1 2">LMG 31118</strain>
    </source>
</reference>
<dbReference type="RefSeq" id="WP_174990595.1">
    <property type="nucleotide sequence ID" value="NZ_CABPSQ010000016.1"/>
</dbReference>
<accession>A0A5E5AQQ3</accession>
<dbReference type="EMBL" id="CABPSQ010000016">
    <property type="protein sequence ID" value="VVE75347.1"/>
    <property type="molecule type" value="Genomic_DNA"/>
</dbReference>
<proteinExistence type="predicted"/>